<proteinExistence type="predicted"/>
<accession>A0ABU5VRP3</accession>
<organism evidence="1 2">
    <name type="scientific">Bacteriovorax antarcticus</name>
    <dbReference type="NCBI Taxonomy" id="3088717"/>
    <lineage>
        <taxon>Bacteria</taxon>
        <taxon>Pseudomonadati</taxon>
        <taxon>Bdellovibrionota</taxon>
        <taxon>Bacteriovoracia</taxon>
        <taxon>Bacteriovoracales</taxon>
        <taxon>Bacteriovoracaceae</taxon>
        <taxon>Bacteriovorax</taxon>
    </lineage>
</organism>
<name>A0ABU5VRP3_9BACT</name>
<evidence type="ECO:0008006" key="3">
    <source>
        <dbReference type="Google" id="ProtNLM"/>
    </source>
</evidence>
<protein>
    <recommendedName>
        <fullName evidence="3">DUF115 domain-containing protein</fullName>
    </recommendedName>
</protein>
<gene>
    <name evidence="1" type="ORF">SHI21_00665</name>
</gene>
<dbReference type="Proteomes" id="UP001302274">
    <property type="component" value="Unassembled WGS sequence"/>
</dbReference>
<dbReference type="RefSeq" id="WP_323574166.1">
    <property type="nucleotide sequence ID" value="NZ_JAYGJQ010000001.1"/>
</dbReference>
<sequence>MNHLPIISSFDIKTSRTEQKVPVVNGVHLHSIYNPFKEAENLINSNLEALENKNEVLILGLGFGYHVNFAIEKLTEMYGNNFKVVVIEPNSRVHEECLSLDLLNKKNVLVYSGFTANELYSDLDLIHFLLRKPAMIAHPASFNLYQLYFKDFLTFEAPTKIEDISKFTEVHQVKTYLKNFDASSTFEEAFYNELPQKSQFSEMDFLAMALVEMTKKSQDASSDQNSGEAE</sequence>
<evidence type="ECO:0000313" key="2">
    <source>
        <dbReference type="Proteomes" id="UP001302274"/>
    </source>
</evidence>
<dbReference type="EMBL" id="JAYGJQ010000001">
    <property type="protein sequence ID" value="MEA9354695.1"/>
    <property type="molecule type" value="Genomic_DNA"/>
</dbReference>
<evidence type="ECO:0000313" key="1">
    <source>
        <dbReference type="EMBL" id="MEA9354695.1"/>
    </source>
</evidence>
<comment type="caution">
    <text evidence="1">The sequence shown here is derived from an EMBL/GenBank/DDBJ whole genome shotgun (WGS) entry which is preliminary data.</text>
</comment>
<keyword evidence="2" id="KW-1185">Reference proteome</keyword>
<reference evidence="1 2" key="1">
    <citation type="submission" date="2023-11" db="EMBL/GenBank/DDBJ databases">
        <title>A Novel Polar Bacteriovorax (B. antarcticus) Isolated from the Biocrust in Antarctica.</title>
        <authorList>
            <person name="Mun W."/>
            <person name="Choi S.Y."/>
            <person name="Mitchell R.J."/>
        </authorList>
    </citation>
    <scope>NUCLEOTIDE SEQUENCE [LARGE SCALE GENOMIC DNA]</scope>
    <source>
        <strain evidence="1 2">PP10</strain>
    </source>
</reference>